<comment type="caution">
    <text evidence="1">The sequence shown here is derived from an EMBL/GenBank/DDBJ whole genome shotgun (WGS) entry which is preliminary data.</text>
</comment>
<sequence length="60" mass="7007">MGFKELVQKSKPKILRSYLKDAILFASQMKHLGYADLERAGIKERPEMIPYVIKNSRKKL</sequence>
<dbReference type="Proteomes" id="UP001261624">
    <property type="component" value="Unassembled WGS sequence"/>
</dbReference>
<proteinExistence type="predicted"/>
<protein>
    <submittedName>
        <fullName evidence="1">Uncharacterized protein</fullName>
    </submittedName>
</protein>
<reference evidence="1 2" key="1">
    <citation type="submission" date="2023-09" db="EMBL/GenBank/DDBJ databases">
        <authorList>
            <person name="Rey-Velasco X."/>
        </authorList>
    </citation>
    <scope>NUCLEOTIDE SEQUENCE [LARGE SCALE GENOMIC DNA]</scope>
    <source>
        <strain evidence="1 2">F188</strain>
    </source>
</reference>
<keyword evidence="2" id="KW-1185">Reference proteome</keyword>
<evidence type="ECO:0000313" key="2">
    <source>
        <dbReference type="Proteomes" id="UP001261624"/>
    </source>
</evidence>
<gene>
    <name evidence="1" type="ORF">RM549_14505</name>
</gene>
<organism evidence="1 2">
    <name type="scientific">Autumnicola patrickiae</name>
    <dbReference type="NCBI Taxonomy" id="3075591"/>
    <lineage>
        <taxon>Bacteria</taxon>
        <taxon>Pseudomonadati</taxon>
        <taxon>Bacteroidota</taxon>
        <taxon>Flavobacteriia</taxon>
        <taxon>Flavobacteriales</taxon>
        <taxon>Flavobacteriaceae</taxon>
        <taxon>Autumnicola</taxon>
    </lineage>
</organism>
<evidence type="ECO:0000313" key="1">
    <source>
        <dbReference type="EMBL" id="MDT0691003.1"/>
    </source>
</evidence>
<dbReference type="EMBL" id="JAVRHM010000018">
    <property type="protein sequence ID" value="MDT0691003.1"/>
    <property type="molecule type" value="Genomic_DNA"/>
</dbReference>
<accession>A0ABU3E522</accession>
<name>A0ABU3E522_9FLAO</name>
<dbReference type="RefSeq" id="WP_311686085.1">
    <property type="nucleotide sequence ID" value="NZ_JAVRHM010000018.1"/>
</dbReference>